<dbReference type="OrthoDB" id="6134459at2759"/>
<protein>
    <recommendedName>
        <fullName evidence="4">SMB domain-containing protein</fullName>
    </recommendedName>
</protein>
<dbReference type="AlphaFoldDB" id="A0A834RCZ2"/>
<dbReference type="PANTHER" id="PTHR45902">
    <property type="entry name" value="LATROPHILIN RECEPTOR-LIKE PROTEIN A"/>
    <property type="match status" value="1"/>
</dbReference>
<accession>A0A834RCZ2</accession>
<evidence type="ECO:0000313" key="1">
    <source>
        <dbReference type="EMBL" id="KAF7494396.1"/>
    </source>
</evidence>
<dbReference type="PANTHER" id="PTHR45902:SF4">
    <property type="entry name" value="G-PROTEIN COUPLED RECEPTORS FAMILY 2 PROFILE 2 DOMAIN-CONTAINING PROTEIN"/>
    <property type="match status" value="1"/>
</dbReference>
<reference evidence="2" key="3">
    <citation type="submission" date="2022-06" db="UniProtKB">
        <authorList>
            <consortium name="EnsemblMetazoa"/>
        </authorList>
    </citation>
    <scope>IDENTIFICATION</scope>
</reference>
<dbReference type="EMBL" id="WVUK01000053">
    <property type="protein sequence ID" value="KAF7494396.1"/>
    <property type="molecule type" value="Genomic_DNA"/>
</dbReference>
<dbReference type="InterPro" id="IPR053231">
    <property type="entry name" value="GPCR_LN-TM7"/>
</dbReference>
<proteinExistence type="predicted"/>
<name>A0A834RCZ2_SARSC</name>
<sequence>MDFLSRSIEISMTSSSPNKKEIIFDGLIDYDSDFKQIYPLQKRSELYQSKIPKHTKRIKMFTSRKFFLGFLFFIINEQNFVRVCHSYHIDDSKHFSNDSEQLDDGFECFEHFHCLSLERNPEHLQNLKINSTLPNWFELCNCDQSCHLFGDCCLDTPHIEQLDLDHWSFVRVRFGSKINFLTLMKSRCPNEWIESDFVRNQCEASYYDSVFDWMLSDIEQYLLLTTDEEFNNWHVTSRRSLITYRNIYCSVCNDDNETDSWSQRMLCLEDGRCTATYHQFAPEILGKAKLKRSPLQSKVYSGCNLGWYKLNYQQNQTKTLQTIKNCLIYYAPIVARDFRTKKFIIFKNRFCAECNNLPPSTFQCAHEKFDRVAHSPSSYNQIRSFDTNYQAGGILANESDLNKLHNEIGTDVDDDVGGENSSNKFHQCPSGFVHNPINGLCQKIFDDNHADPHPILPELIRSHSSNNIFSFKMVFLIVSLRLIIINLMFK</sequence>
<dbReference type="Proteomes" id="UP000070412">
    <property type="component" value="Unassembled WGS sequence"/>
</dbReference>
<evidence type="ECO:0000313" key="2">
    <source>
        <dbReference type="EnsemblMetazoa" id="KAF7494396.1"/>
    </source>
</evidence>
<gene>
    <name evidence="1" type="ORF">SSS_873</name>
</gene>
<organism evidence="1">
    <name type="scientific">Sarcoptes scabiei</name>
    <name type="common">Itch mite</name>
    <name type="synonym">Acarus scabiei</name>
    <dbReference type="NCBI Taxonomy" id="52283"/>
    <lineage>
        <taxon>Eukaryota</taxon>
        <taxon>Metazoa</taxon>
        <taxon>Ecdysozoa</taxon>
        <taxon>Arthropoda</taxon>
        <taxon>Chelicerata</taxon>
        <taxon>Arachnida</taxon>
        <taxon>Acari</taxon>
        <taxon>Acariformes</taxon>
        <taxon>Sarcoptiformes</taxon>
        <taxon>Astigmata</taxon>
        <taxon>Psoroptidia</taxon>
        <taxon>Sarcoptoidea</taxon>
        <taxon>Sarcoptidae</taxon>
        <taxon>Sarcoptinae</taxon>
        <taxon>Sarcoptes</taxon>
    </lineage>
</organism>
<dbReference type="EnsemblMetazoa" id="SSS_873s_mrna">
    <property type="protein sequence ID" value="KAF7494396.1"/>
    <property type="gene ID" value="SSS_873"/>
</dbReference>
<evidence type="ECO:0000313" key="3">
    <source>
        <dbReference type="Proteomes" id="UP000070412"/>
    </source>
</evidence>
<reference evidence="1" key="2">
    <citation type="submission" date="2020-01" db="EMBL/GenBank/DDBJ databases">
        <authorList>
            <person name="Korhonen P.K.K."/>
            <person name="Guangxu M.G."/>
            <person name="Wang T.W."/>
            <person name="Stroehlein A.J.S."/>
            <person name="Young N.D."/>
            <person name="Ang C.-S.A."/>
            <person name="Fernando D.W.F."/>
            <person name="Lu H.L."/>
            <person name="Taylor S.T."/>
            <person name="Ehtesham M.E.M."/>
            <person name="Najaraj S.H.N."/>
            <person name="Harsha G.H.G."/>
            <person name="Madugundu A.M."/>
            <person name="Renuse S.R."/>
            <person name="Holt D.H."/>
            <person name="Pandey A.P."/>
            <person name="Papenfuss A.P."/>
            <person name="Gasser R.B.G."/>
            <person name="Fischer K.F."/>
        </authorList>
    </citation>
    <scope>NUCLEOTIDE SEQUENCE</scope>
    <source>
        <strain evidence="1">SSS_KF_BRIS2020</strain>
    </source>
</reference>
<reference evidence="3" key="1">
    <citation type="journal article" date="2020" name="PLoS Negl. Trop. Dis.">
        <title>High-quality nuclear genome for Sarcoptes scabiei-A critical resource for a neglected parasite.</title>
        <authorList>
            <person name="Korhonen P.K."/>
            <person name="Gasser R.B."/>
            <person name="Ma G."/>
            <person name="Wang T."/>
            <person name="Stroehlein A.J."/>
            <person name="Young N.D."/>
            <person name="Ang C.S."/>
            <person name="Fernando D.D."/>
            <person name="Lu H.C."/>
            <person name="Taylor S."/>
            <person name="Reynolds S.L."/>
            <person name="Mofiz E."/>
            <person name="Najaraj S.H."/>
            <person name="Gowda H."/>
            <person name="Madugundu A."/>
            <person name="Renuse S."/>
            <person name="Holt D."/>
            <person name="Pandey A."/>
            <person name="Papenfuss A.T."/>
            <person name="Fischer K."/>
        </authorList>
    </citation>
    <scope>NUCLEOTIDE SEQUENCE [LARGE SCALE GENOMIC DNA]</scope>
</reference>
<keyword evidence="3" id="KW-1185">Reference proteome</keyword>
<evidence type="ECO:0008006" key="4">
    <source>
        <dbReference type="Google" id="ProtNLM"/>
    </source>
</evidence>